<dbReference type="InterPro" id="IPR000700">
    <property type="entry name" value="PAS-assoc_C"/>
</dbReference>
<dbReference type="PROSITE" id="PS50839">
    <property type="entry name" value="CHASE"/>
    <property type="match status" value="1"/>
</dbReference>
<organism evidence="12 13">
    <name type="scientific">Paraburkholderia phytofirmans OLGA172</name>
    <dbReference type="NCBI Taxonomy" id="1417228"/>
    <lineage>
        <taxon>Bacteria</taxon>
        <taxon>Pseudomonadati</taxon>
        <taxon>Pseudomonadota</taxon>
        <taxon>Betaproteobacteria</taxon>
        <taxon>Burkholderiales</taxon>
        <taxon>Burkholderiaceae</taxon>
        <taxon>Paraburkholderia</taxon>
    </lineage>
</organism>
<dbReference type="CDD" id="cd01948">
    <property type="entry name" value="EAL"/>
    <property type="match status" value="1"/>
</dbReference>
<dbReference type="CDD" id="cd00130">
    <property type="entry name" value="PAS"/>
    <property type="match status" value="1"/>
</dbReference>
<reference evidence="12 13" key="1">
    <citation type="journal article" date="2016" name="Gene">
        <title>PacBio SMRT assembly of a complex multi-replicon genome reveals chlorocatechol degradative operon in a region of genome plasticity.</title>
        <authorList>
            <person name="Ricker N."/>
            <person name="Shen S.Y."/>
            <person name="Goordial J."/>
            <person name="Jin S."/>
            <person name="Fulthorpe R.R."/>
        </authorList>
    </citation>
    <scope>NUCLEOTIDE SEQUENCE [LARGE SCALE GENOMIC DNA]</scope>
    <source>
        <strain evidence="12 13">OLGA172</strain>
    </source>
</reference>
<comment type="subcellular location">
    <subcellularLocation>
        <location evidence="1">Membrane</location>
    </subcellularLocation>
</comment>
<dbReference type="Pfam" id="PF03924">
    <property type="entry name" value="CHASE"/>
    <property type="match status" value="1"/>
</dbReference>
<evidence type="ECO:0000256" key="1">
    <source>
        <dbReference type="ARBA" id="ARBA00004370"/>
    </source>
</evidence>
<dbReference type="SUPFAM" id="SSF55785">
    <property type="entry name" value="PYP-like sensor domain (PAS domain)"/>
    <property type="match status" value="1"/>
</dbReference>
<feature type="domain" description="CHASE" evidence="9">
    <location>
        <begin position="71"/>
        <end position="236"/>
    </location>
</feature>
<protein>
    <submittedName>
        <fullName evidence="12">Diguanylate phosphodiesterase</fullName>
    </submittedName>
</protein>
<evidence type="ECO:0000259" key="8">
    <source>
        <dbReference type="PROSITE" id="PS50113"/>
    </source>
</evidence>
<dbReference type="PROSITE" id="PS50887">
    <property type="entry name" value="GGDEF"/>
    <property type="match status" value="1"/>
</dbReference>
<dbReference type="InterPro" id="IPR029787">
    <property type="entry name" value="Nucleotide_cyclase"/>
</dbReference>
<dbReference type="PROSITE" id="PS50112">
    <property type="entry name" value="PAS"/>
    <property type="match status" value="1"/>
</dbReference>
<dbReference type="Gene3D" id="3.20.20.450">
    <property type="entry name" value="EAL domain"/>
    <property type="match status" value="1"/>
</dbReference>
<feature type="domain" description="PAC" evidence="8">
    <location>
        <begin position="424"/>
        <end position="476"/>
    </location>
</feature>
<dbReference type="SMART" id="SM01079">
    <property type="entry name" value="CHASE"/>
    <property type="match status" value="1"/>
</dbReference>
<dbReference type="SMART" id="SM00267">
    <property type="entry name" value="GGDEF"/>
    <property type="match status" value="1"/>
</dbReference>
<feature type="region of interest" description="Disordered" evidence="5">
    <location>
        <begin position="912"/>
        <end position="932"/>
    </location>
</feature>
<dbReference type="Pfam" id="PF00563">
    <property type="entry name" value="EAL"/>
    <property type="match status" value="1"/>
</dbReference>
<feature type="domain" description="EAL" evidence="10">
    <location>
        <begin position="655"/>
        <end position="909"/>
    </location>
</feature>
<dbReference type="PANTHER" id="PTHR44757:SF2">
    <property type="entry name" value="BIOFILM ARCHITECTURE MAINTENANCE PROTEIN MBAA"/>
    <property type="match status" value="1"/>
</dbReference>
<dbReference type="InterPro" id="IPR001633">
    <property type="entry name" value="EAL_dom"/>
</dbReference>
<dbReference type="GO" id="GO:0016020">
    <property type="term" value="C:membrane"/>
    <property type="evidence" value="ECO:0007669"/>
    <property type="project" value="UniProtKB-SubCell"/>
</dbReference>
<dbReference type="Proteomes" id="UP000076852">
    <property type="component" value="Chromosome 2"/>
</dbReference>
<feature type="transmembrane region" description="Helical" evidence="6">
    <location>
        <begin position="308"/>
        <end position="328"/>
    </location>
</feature>
<evidence type="ECO:0000313" key="12">
    <source>
        <dbReference type="EMBL" id="ANB75231.1"/>
    </source>
</evidence>
<dbReference type="NCBIfam" id="TIGR00254">
    <property type="entry name" value="GGDEF"/>
    <property type="match status" value="1"/>
</dbReference>
<dbReference type="InterPro" id="IPR001610">
    <property type="entry name" value="PAC"/>
</dbReference>
<dbReference type="Gene3D" id="3.30.450.350">
    <property type="entry name" value="CHASE domain"/>
    <property type="match status" value="1"/>
</dbReference>
<dbReference type="NCBIfam" id="TIGR00229">
    <property type="entry name" value="sensory_box"/>
    <property type="match status" value="1"/>
</dbReference>
<dbReference type="SMART" id="SM00091">
    <property type="entry name" value="PAS"/>
    <property type="match status" value="1"/>
</dbReference>
<evidence type="ECO:0000313" key="13">
    <source>
        <dbReference type="Proteomes" id="UP000076852"/>
    </source>
</evidence>
<dbReference type="InterPro" id="IPR013655">
    <property type="entry name" value="PAS_fold_3"/>
</dbReference>
<feature type="domain" description="PAS" evidence="7">
    <location>
        <begin position="349"/>
        <end position="421"/>
    </location>
</feature>
<dbReference type="CDD" id="cd01949">
    <property type="entry name" value="GGDEF"/>
    <property type="match status" value="1"/>
</dbReference>
<dbReference type="GO" id="GO:0003824">
    <property type="term" value="F:catalytic activity"/>
    <property type="evidence" value="ECO:0007669"/>
    <property type="project" value="UniProtKB-ARBA"/>
</dbReference>
<dbReference type="PANTHER" id="PTHR44757">
    <property type="entry name" value="DIGUANYLATE CYCLASE DGCP"/>
    <property type="match status" value="1"/>
</dbReference>
<keyword evidence="4 6" id="KW-0472">Membrane</keyword>
<evidence type="ECO:0000256" key="5">
    <source>
        <dbReference type="SAM" id="MobiDB-lite"/>
    </source>
</evidence>
<keyword evidence="13" id="KW-1185">Reference proteome</keyword>
<dbReference type="GO" id="GO:0007165">
    <property type="term" value="P:signal transduction"/>
    <property type="evidence" value="ECO:0007669"/>
    <property type="project" value="UniProtKB-ARBA"/>
</dbReference>
<dbReference type="STRING" id="1804984.AYM40_22790"/>
<dbReference type="Gene3D" id="3.30.450.20">
    <property type="entry name" value="PAS domain"/>
    <property type="match status" value="1"/>
</dbReference>
<dbReference type="InterPro" id="IPR042240">
    <property type="entry name" value="CHASE_sf"/>
</dbReference>
<dbReference type="InterPro" id="IPR000160">
    <property type="entry name" value="GGDEF_dom"/>
</dbReference>
<dbReference type="SMART" id="SM00052">
    <property type="entry name" value="EAL"/>
    <property type="match status" value="1"/>
</dbReference>
<dbReference type="EMBL" id="CP014579">
    <property type="protein sequence ID" value="ANB75231.1"/>
    <property type="molecule type" value="Genomic_DNA"/>
</dbReference>
<keyword evidence="2 6" id="KW-0812">Transmembrane</keyword>
<dbReference type="Pfam" id="PF08447">
    <property type="entry name" value="PAS_3"/>
    <property type="match status" value="1"/>
</dbReference>
<dbReference type="InterPro" id="IPR006189">
    <property type="entry name" value="CHASE_dom"/>
</dbReference>
<dbReference type="SUPFAM" id="SSF141868">
    <property type="entry name" value="EAL domain-like"/>
    <property type="match status" value="1"/>
</dbReference>
<evidence type="ECO:0000256" key="6">
    <source>
        <dbReference type="SAM" id="Phobius"/>
    </source>
</evidence>
<proteinExistence type="predicted"/>
<dbReference type="InterPro" id="IPR052155">
    <property type="entry name" value="Biofilm_reg_signaling"/>
</dbReference>
<evidence type="ECO:0000259" key="7">
    <source>
        <dbReference type="PROSITE" id="PS50112"/>
    </source>
</evidence>
<dbReference type="Pfam" id="PF00990">
    <property type="entry name" value="GGDEF"/>
    <property type="match status" value="1"/>
</dbReference>
<gene>
    <name evidence="12" type="ORF">AYM40_22790</name>
</gene>
<dbReference type="PROSITE" id="PS50883">
    <property type="entry name" value="EAL"/>
    <property type="match status" value="1"/>
</dbReference>
<dbReference type="InterPro" id="IPR043128">
    <property type="entry name" value="Rev_trsase/Diguanyl_cyclase"/>
</dbReference>
<dbReference type="FunFam" id="3.20.20.450:FF:000001">
    <property type="entry name" value="Cyclic di-GMP phosphodiesterase yahA"/>
    <property type="match status" value="1"/>
</dbReference>
<dbReference type="AlphaFoldDB" id="A0A160FR18"/>
<dbReference type="RefSeq" id="WP_063498517.1">
    <property type="nucleotide sequence ID" value="NZ_CP014579.1"/>
</dbReference>
<evidence type="ECO:0000256" key="2">
    <source>
        <dbReference type="ARBA" id="ARBA00022692"/>
    </source>
</evidence>
<dbReference type="InterPro" id="IPR035965">
    <property type="entry name" value="PAS-like_dom_sf"/>
</dbReference>
<evidence type="ECO:0000256" key="4">
    <source>
        <dbReference type="ARBA" id="ARBA00023136"/>
    </source>
</evidence>
<feature type="compositionally biased region" description="Basic and acidic residues" evidence="5">
    <location>
        <begin position="912"/>
        <end position="924"/>
    </location>
</feature>
<keyword evidence="3 6" id="KW-1133">Transmembrane helix</keyword>
<dbReference type="InterPro" id="IPR000014">
    <property type="entry name" value="PAS"/>
</dbReference>
<dbReference type="KEGG" id="buz:AYM40_22790"/>
<evidence type="ECO:0000259" key="10">
    <source>
        <dbReference type="PROSITE" id="PS50883"/>
    </source>
</evidence>
<evidence type="ECO:0000259" key="11">
    <source>
        <dbReference type="PROSITE" id="PS50887"/>
    </source>
</evidence>
<evidence type="ECO:0000259" key="9">
    <source>
        <dbReference type="PROSITE" id="PS50839"/>
    </source>
</evidence>
<name>A0A160FR18_9BURK</name>
<dbReference type="OrthoDB" id="9813903at2"/>
<dbReference type="PROSITE" id="PS50113">
    <property type="entry name" value="PAC"/>
    <property type="match status" value="1"/>
</dbReference>
<sequence>MIRVRSVLLPLLVLSASLCVTWVVWNHERQATRKELRTQFDYTMSDAVGRIEQRMATYELMLRGVQSLFAANGTIDRDRFRRYVSALNLDANFSGVHGVGVIEWVPAARKAAHIADMRQGGIPDYTIHPDGRREDYAPIIQREPFIGLARGPSGFDTWDEPVRRAALEKARDSGMAAISGKVRLAIDMDADPQPAFIMYLPVYASGKAQDNLVQRRANIIGWVYASFRMRDVMASLYGEQPPGVSLAIYDGVEPSEAALLNRTSDANSQRAPALISANEYLVVDGHDWTLSMSASDAFRSRLGRNAEMLIAGTGSGLSLLLALLAWLVMTGRERAMRLASAMTRELRENEEKFRAIADCTVNLEIWWGRDGKPRWINPSVEYYTGYTVAECMAMPDFTLKLIHPEDISRVAPEFQKGLQGSRGEDLEFRCVRKDGSLLWLSVSWVPISNQRGDFIGFRTSGRDITERKKSEEKIRELAFYDTLTRLPNRALLLDRLRQSMVASRQNKACGALMFIDLDHFKTLNDTLGHDKGDLLLRQVAYRLSSSVNEGDTVARVGGDEFVVLLGNLSLDKATATMQTEAVGERILAVLGGAYQLNGVQFRSTASIGVTVFNGEQTSTDELFKQADLAMYKSKERGRNAMCFFDPAMQTAVLRRAELEVGLRNAIEENRLVLHYQAQVVDGDRITGAEALVRWAHPERGLIPPGEFIPLAEESGLILEMGRTVLASACAQLALWATRPSMAHLSISVNVSARQFREPDFVDDVLAVITRAGARADRLKLELTESVLVENVQDIIEKMSILRTRGVTFSLDDFGTGYSSLAYLKRLPLDQLKIDRSFVRDILVDPNDADIARTIVALARSFNLGVIAEGVETEAQRDFLAVAGCHAYQGFLFCKPLPIQGFEQFVSRFGSRDRTEDRSTGRDGRSVGSDTVT</sequence>
<feature type="domain" description="GGDEF" evidence="11">
    <location>
        <begin position="508"/>
        <end position="646"/>
    </location>
</feature>
<evidence type="ECO:0000256" key="3">
    <source>
        <dbReference type="ARBA" id="ARBA00022989"/>
    </source>
</evidence>
<dbReference type="InterPro" id="IPR035919">
    <property type="entry name" value="EAL_sf"/>
</dbReference>
<dbReference type="Gene3D" id="3.30.70.270">
    <property type="match status" value="1"/>
</dbReference>
<dbReference type="SMART" id="SM00086">
    <property type="entry name" value="PAC"/>
    <property type="match status" value="1"/>
</dbReference>
<accession>A0A160FR18</accession>
<dbReference type="SUPFAM" id="SSF55073">
    <property type="entry name" value="Nucleotide cyclase"/>
    <property type="match status" value="1"/>
</dbReference>